<reference evidence="2 3" key="1">
    <citation type="submission" date="2013-10" db="EMBL/GenBank/DDBJ databases">
        <authorList>
            <person name="Wang G."/>
            <person name="Zhuang W."/>
        </authorList>
    </citation>
    <scope>NUCLEOTIDE SEQUENCE [LARGE SCALE GENOMIC DNA]</scope>
    <source>
        <strain evidence="2 3">DSM 20118</strain>
    </source>
</reference>
<gene>
    <name evidence="2" type="ORF">Q760_14075</name>
</gene>
<comment type="caution">
    <text evidence="2">The sequence shown here is derived from an EMBL/GenBank/DDBJ whole genome shotgun (WGS) entry which is preliminary data.</text>
</comment>
<proteinExistence type="predicted"/>
<dbReference type="STRING" id="1408250.Q760_14075"/>
<dbReference type="InterPro" id="IPR002575">
    <property type="entry name" value="Aminoglycoside_PTrfase"/>
</dbReference>
<dbReference type="InterPro" id="IPR051678">
    <property type="entry name" value="AGP_Transferase"/>
</dbReference>
<evidence type="ECO:0000313" key="2">
    <source>
        <dbReference type="EMBL" id="KGM02341.1"/>
    </source>
</evidence>
<dbReference type="SUPFAM" id="SSF56112">
    <property type="entry name" value="Protein kinase-like (PK-like)"/>
    <property type="match status" value="1"/>
</dbReference>
<keyword evidence="2" id="KW-0808">Transferase</keyword>
<dbReference type="AlphaFoldDB" id="A0A0A0BAM0"/>
<accession>A0A0A0BAM0</accession>
<protein>
    <submittedName>
        <fullName evidence="2">Aminoglycoside phosphotransferase</fullName>
    </submittedName>
</protein>
<evidence type="ECO:0000313" key="3">
    <source>
        <dbReference type="Proteomes" id="UP000029833"/>
    </source>
</evidence>
<evidence type="ECO:0000259" key="1">
    <source>
        <dbReference type="Pfam" id="PF01636"/>
    </source>
</evidence>
<dbReference type="PANTHER" id="PTHR21310:SF40">
    <property type="entry name" value="AMINOGLYCOSIDE PHOSPHOTRANSFERASE DOMAIN-CONTAINING PROTEIN-RELATED"/>
    <property type="match status" value="1"/>
</dbReference>
<dbReference type="Proteomes" id="UP000029833">
    <property type="component" value="Unassembled WGS sequence"/>
</dbReference>
<sequence>MSPDAVYPSPLAFSGQRLDWRDLPRAVRARIAELAGSQVSAETSATTGFSPGFAAVLELADGRGVFVKAVSPEQNPTSPEFARAEIRAAAALPPEVPAPRLLWFDEDGDWVLLGFEVSHGRPPLLPWDPEELALVLDALVPLAHAQPLPGHRLPRTDDLLAPDFTGWRSLARWPQDELEGAARLAGDLGRWAHEHLDDLVRWEQDALRVCAGDALVHGDLRADNIMIDRDRNRVALIDWPHASVGAPWLDLAFMLPSIAMQGGGDPQEIFWSHPVSEGVSPADLRAGLAGLAGFFAYGSLQPAPLGIPNLRRFQRAQGAQALAWLRDLA</sequence>
<dbReference type="RefSeq" id="WP_034629035.1">
    <property type="nucleotide sequence ID" value="NZ_AXNT01000052.1"/>
</dbReference>
<organism evidence="2 3">
    <name type="scientific">Cellulomonas cellasea DSM 20118</name>
    <dbReference type="NCBI Taxonomy" id="1408250"/>
    <lineage>
        <taxon>Bacteria</taxon>
        <taxon>Bacillati</taxon>
        <taxon>Actinomycetota</taxon>
        <taxon>Actinomycetes</taxon>
        <taxon>Micrococcales</taxon>
        <taxon>Cellulomonadaceae</taxon>
        <taxon>Cellulomonas</taxon>
    </lineage>
</organism>
<dbReference type="InterPro" id="IPR011009">
    <property type="entry name" value="Kinase-like_dom_sf"/>
</dbReference>
<dbReference type="EMBL" id="AXNT01000052">
    <property type="protein sequence ID" value="KGM02341.1"/>
    <property type="molecule type" value="Genomic_DNA"/>
</dbReference>
<dbReference type="Pfam" id="PF01636">
    <property type="entry name" value="APH"/>
    <property type="match status" value="1"/>
</dbReference>
<dbReference type="GO" id="GO:0016740">
    <property type="term" value="F:transferase activity"/>
    <property type="evidence" value="ECO:0007669"/>
    <property type="project" value="UniProtKB-KW"/>
</dbReference>
<dbReference type="PANTHER" id="PTHR21310">
    <property type="entry name" value="AMINOGLYCOSIDE PHOSPHOTRANSFERASE-RELATED-RELATED"/>
    <property type="match status" value="1"/>
</dbReference>
<dbReference type="OrthoDB" id="2570531at2"/>
<name>A0A0A0BAM0_9CELL</name>
<dbReference type="Gene3D" id="3.90.1200.10">
    <property type="match status" value="1"/>
</dbReference>
<keyword evidence="3" id="KW-1185">Reference proteome</keyword>
<feature type="domain" description="Aminoglycoside phosphotransferase" evidence="1">
    <location>
        <begin position="62"/>
        <end position="265"/>
    </location>
</feature>